<dbReference type="KEGG" id="tva:4773617"/>
<dbReference type="Proteomes" id="UP000001542">
    <property type="component" value="Unassembled WGS sequence"/>
</dbReference>
<evidence type="ECO:0000313" key="2">
    <source>
        <dbReference type="Proteomes" id="UP000001542"/>
    </source>
</evidence>
<accession>A2DVD2</accession>
<protein>
    <submittedName>
        <fullName evidence="1">Leucine Rich Repeat family protein</fullName>
    </submittedName>
</protein>
<dbReference type="SUPFAM" id="SSF52058">
    <property type="entry name" value="L domain-like"/>
    <property type="match status" value="2"/>
</dbReference>
<reference evidence="1" key="2">
    <citation type="journal article" date="2007" name="Science">
        <title>Draft genome sequence of the sexually transmitted pathogen Trichomonas vaginalis.</title>
        <authorList>
            <person name="Carlton J.M."/>
            <person name="Hirt R.P."/>
            <person name="Silva J.C."/>
            <person name="Delcher A.L."/>
            <person name="Schatz M."/>
            <person name="Zhao Q."/>
            <person name="Wortman J.R."/>
            <person name="Bidwell S.L."/>
            <person name="Alsmark U.C.M."/>
            <person name="Besteiro S."/>
            <person name="Sicheritz-Ponten T."/>
            <person name="Noel C.J."/>
            <person name="Dacks J.B."/>
            <person name="Foster P.G."/>
            <person name="Simillion C."/>
            <person name="Van de Peer Y."/>
            <person name="Miranda-Saavedra D."/>
            <person name="Barton G.J."/>
            <person name="Westrop G.D."/>
            <person name="Mueller S."/>
            <person name="Dessi D."/>
            <person name="Fiori P.L."/>
            <person name="Ren Q."/>
            <person name="Paulsen I."/>
            <person name="Zhang H."/>
            <person name="Bastida-Corcuera F.D."/>
            <person name="Simoes-Barbosa A."/>
            <person name="Brown M.T."/>
            <person name="Hayes R.D."/>
            <person name="Mukherjee M."/>
            <person name="Okumura C.Y."/>
            <person name="Schneider R."/>
            <person name="Smith A.J."/>
            <person name="Vanacova S."/>
            <person name="Villalvazo M."/>
            <person name="Haas B.J."/>
            <person name="Pertea M."/>
            <person name="Feldblyum T.V."/>
            <person name="Utterback T.R."/>
            <person name="Shu C.L."/>
            <person name="Osoegawa K."/>
            <person name="de Jong P.J."/>
            <person name="Hrdy I."/>
            <person name="Horvathova L."/>
            <person name="Zubacova Z."/>
            <person name="Dolezal P."/>
            <person name="Malik S.B."/>
            <person name="Logsdon J.M. Jr."/>
            <person name="Henze K."/>
            <person name="Gupta A."/>
            <person name="Wang C.C."/>
            <person name="Dunne R.L."/>
            <person name="Upcroft J.A."/>
            <person name="Upcroft P."/>
            <person name="White O."/>
            <person name="Salzberg S.L."/>
            <person name="Tang P."/>
            <person name="Chiu C.-H."/>
            <person name="Lee Y.-S."/>
            <person name="Embley T.M."/>
            <person name="Coombs G.H."/>
            <person name="Mottram J.C."/>
            <person name="Tachezy J."/>
            <person name="Fraser-Liggett C.M."/>
            <person name="Johnson P.J."/>
        </authorList>
    </citation>
    <scope>NUCLEOTIDE SEQUENCE [LARGE SCALE GENOMIC DNA]</scope>
    <source>
        <strain evidence="1">G3</strain>
    </source>
</reference>
<keyword evidence="2" id="KW-1185">Reference proteome</keyword>
<dbReference type="Gene3D" id="3.40.50.12480">
    <property type="match status" value="1"/>
</dbReference>
<sequence>MTNINPEFYFNSGTLLKAVNMPDPDLIISSNCLEIYGNSVSDYCFLHSKETLRSFRFDPNPQLTTIGKYSFYNCSKLQRIDLSLCLKLTVLGESAFSYCTSVTELFLPEGLQYIKNNAFSQTSIQSVEIPTTVIDILDNGLGLINTLTSITFKEGSKLRSLSNNAFSWTKLVEFKVPESVQSIVGTFVGEVDTLTIIRVHQNNKYFVSDNYAVYTKDYSQILVFAANSNSTYNINPKVTSIKHGAFAKAKCTSITIPPSVTLIEGYAFYFTSNLKQITLPPNITAINDYCFYCSGLTSIDIPEKVTQIGVGAFAGCDFLKTILLPGNLTEVGGGAFPSNSNINFTFKGDSQIMIDSQMLIMAKDNSSISLLLDSSQASINIPSQVKRIKLSAFNNKQNLISITCDGTSELEIIEEGAFAYCSSLTSIPYFPKLKEIGNMAFFQTKLSSQFISPASFAYLGNNAFSQVTTLPSVTFSSTVSKLTIQDSAFAGCTSLRTVSFDECTCDIFIGQNVFSGCTSLATFNVINHIKSIDSGSFMNSGLITITFEGSKTSFDTLPSMLFKGCSNLNEVSIPNNIISIGSECFSGTSITRASLPDSVESLYSECFKGCTNLERVDIFSSCNLSKVFPGIFEGCTSLSYISDFTSENLVCHNSTIYSKDFSRVYLHAPACRDNYISFDRRLNSVADSAFINSAYIEIVVFVDNSVSSIGRRAFESCIRLKQISIPSSVSSIGDNAFINCISLKCGVLFQNKTQRFVDILTSSGLPKTSLVTCQAFSCRPQQILNIPIPTILFTVFILM</sequence>
<organism evidence="1 2">
    <name type="scientific">Trichomonas vaginalis (strain ATCC PRA-98 / G3)</name>
    <dbReference type="NCBI Taxonomy" id="412133"/>
    <lineage>
        <taxon>Eukaryota</taxon>
        <taxon>Metamonada</taxon>
        <taxon>Parabasalia</taxon>
        <taxon>Trichomonadida</taxon>
        <taxon>Trichomonadidae</taxon>
        <taxon>Trichomonas</taxon>
    </lineage>
</organism>
<dbReference type="SMR" id="A2DVD2"/>
<dbReference type="AlphaFoldDB" id="A2DVD2"/>
<name>A2DVD2_TRIV3</name>
<dbReference type="InterPro" id="IPR032675">
    <property type="entry name" value="LRR_dom_sf"/>
</dbReference>
<dbReference type="Gene3D" id="3.80.10.10">
    <property type="entry name" value="Ribonuclease Inhibitor"/>
    <property type="match status" value="3"/>
</dbReference>
<reference evidence="1" key="1">
    <citation type="submission" date="2006-10" db="EMBL/GenBank/DDBJ databases">
        <authorList>
            <person name="Amadeo P."/>
            <person name="Zhao Q."/>
            <person name="Wortman J."/>
            <person name="Fraser-Liggett C."/>
            <person name="Carlton J."/>
        </authorList>
    </citation>
    <scope>NUCLEOTIDE SEQUENCE</scope>
    <source>
        <strain evidence="1">G3</strain>
    </source>
</reference>
<dbReference type="RefSeq" id="XP_001327834.1">
    <property type="nucleotide sequence ID" value="XM_001327799.1"/>
</dbReference>
<dbReference type="Pfam" id="PF13306">
    <property type="entry name" value="LRR_5"/>
    <property type="match status" value="4"/>
</dbReference>
<dbReference type="VEuPathDB" id="TrichDB:TVAGG3_0335210"/>
<dbReference type="VEuPathDB" id="TrichDB:TVAG_208900"/>
<evidence type="ECO:0000313" key="1">
    <source>
        <dbReference type="EMBL" id="EAY15611.1"/>
    </source>
</evidence>
<gene>
    <name evidence="1" type="ORF">TVAG_208900</name>
</gene>
<dbReference type="eggNOG" id="KOG0619">
    <property type="taxonomic scope" value="Eukaryota"/>
</dbReference>
<dbReference type="InterPro" id="IPR026906">
    <property type="entry name" value="LRR_5"/>
</dbReference>
<dbReference type="PANTHER" id="PTHR45661:SF3">
    <property type="entry name" value="IG-LIKE DOMAIN-CONTAINING PROTEIN"/>
    <property type="match status" value="1"/>
</dbReference>
<dbReference type="PANTHER" id="PTHR45661">
    <property type="entry name" value="SURFACE ANTIGEN"/>
    <property type="match status" value="1"/>
</dbReference>
<dbReference type="EMBL" id="DS113253">
    <property type="protein sequence ID" value="EAY15611.1"/>
    <property type="molecule type" value="Genomic_DNA"/>
</dbReference>
<dbReference type="InterPro" id="IPR053139">
    <property type="entry name" value="Surface_bspA-like"/>
</dbReference>
<dbReference type="STRING" id="5722.A2DVD2"/>
<dbReference type="InParanoid" id="A2DVD2"/>
<proteinExistence type="predicted"/>